<keyword evidence="3" id="KW-1185">Reference proteome</keyword>
<evidence type="ECO:0000313" key="2">
    <source>
        <dbReference type="EMBL" id="MDY0870520.1"/>
    </source>
</evidence>
<evidence type="ECO:0000256" key="1">
    <source>
        <dbReference type="ARBA" id="ARBA00010690"/>
    </source>
</evidence>
<dbReference type="SUPFAM" id="SSF160544">
    <property type="entry name" value="EscU C-terminal domain-like"/>
    <property type="match status" value="1"/>
</dbReference>
<dbReference type="EMBL" id="JAXCLX010000001">
    <property type="protein sequence ID" value="MDY0870520.1"/>
    <property type="molecule type" value="Genomic_DNA"/>
</dbReference>
<proteinExistence type="inferred from homology"/>
<dbReference type="Pfam" id="PF01312">
    <property type="entry name" value="Bac_export_2"/>
    <property type="match status" value="1"/>
</dbReference>
<organism evidence="2 3">
    <name type="scientific">Dongia rigui</name>
    <dbReference type="NCBI Taxonomy" id="940149"/>
    <lineage>
        <taxon>Bacteria</taxon>
        <taxon>Pseudomonadati</taxon>
        <taxon>Pseudomonadota</taxon>
        <taxon>Alphaproteobacteria</taxon>
        <taxon>Rhodospirillales</taxon>
        <taxon>Dongiaceae</taxon>
        <taxon>Dongia</taxon>
    </lineage>
</organism>
<sequence length="86" mass="8940">MGATAGQTAGGPRSPRVVATGRGNVAEQILEIAFAKGVPVREDPDLVELLAAVEIDAEIPVDAIAAVAEILSYIYRANGRPQDETP</sequence>
<gene>
    <name evidence="2" type="ORF">SMD31_01240</name>
</gene>
<dbReference type="InterPro" id="IPR029025">
    <property type="entry name" value="T3SS_substrate_exporter_C"/>
</dbReference>
<reference evidence="2 3" key="1">
    <citation type="journal article" date="2013" name="Antonie Van Leeuwenhoek">
        <title>Dongia rigui sp. nov., isolated from freshwater of a large wetland in Korea.</title>
        <authorList>
            <person name="Baik K.S."/>
            <person name="Hwang Y.M."/>
            <person name="Choi J.S."/>
            <person name="Kwon J."/>
            <person name="Seong C.N."/>
        </authorList>
    </citation>
    <scope>NUCLEOTIDE SEQUENCE [LARGE SCALE GENOMIC DNA]</scope>
    <source>
        <strain evidence="2 3">04SU4-P</strain>
    </source>
</reference>
<dbReference type="PANTHER" id="PTHR30531:SF12">
    <property type="entry name" value="FLAGELLAR BIOSYNTHETIC PROTEIN FLHB"/>
    <property type="match status" value="1"/>
</dbReference>
<accession>A0ABU5DT47</accession>
<dbReference type="Gene3D" id="3.40.1690.10">
    <property type="entry name" value="secretion proteins EscU"/>
    <property type="match status" value="1"/>
</dbReference>
<protein>
    <submittedName>
        <fullName evidence="2">EscU/YscU/HrcU family type III secretion system export apparatus switch protein</fullName>
    </submittedName>
</protein>
<name>A0ABU5DT47_9PROT</name>
<dbReference type="PANTHER" id="PTHR30531">
    <property type="entry name" value="FLAGELLAR BIOSYNTHETIC PROTEIN FLHB"/>
    <property type="match status" value="1"/>
</dbReference>
<dbReference type="InterPro" id="IPR006135">
    <property type="entry name" value="T3SS_substrate_exporter"/>
</dbReference>
<comment type="similarity">
    <text evidence="1">Belongs to the type III secretion exporter family.</text>
</comment>
<dbReference type="Proteomes" id="UP001271769">
    <property type="component" value="Unassembled WGS sequence"/>
</dbReference>
<evidence type="ECO:0000313" key="3">
    <source>
        <dbReference type="Proteomes" id="UP001271769"/>
    </source>
</evidence>
<comment type="caution">
    <text evidence="2">The sequence shown here is derived from an EMBL/GenBank/DDBJ whole genome shotgun (WGS) entry which is preliminary data.</text>
</comment>